<reference evidence="3" key="1">
    <citation type="submission" date="2015-03" db="EMBL/GenBank/DDBJ databases">
        <authorList>
            <person name="Nijsse Bart"/>
        </authorList>
    </citation>
    <scope>NUCLEOTIDE SEQUENCE [LARGE SCALE GENOMIC DNA]</scope>
</reference>
<protein>
    <submittedName>
        <fullName evidence="2">Lipolytic enzyme, G-D-S-L family</fullName>
    </submittedName>
</protein>
<evidence type="ECO:0000313" key="3">
    <source>
        <dbReference type="Proteomes" id="UP000049855"/>
    </source>
</evidence>
<organism evidence="2 3">
    <name type="scientific">Sporomusa ovata</name>
    <dbReference type="NCBI Taxonomy" id="2378"/>
    <lineage>
        <taxon>Bacteria</taxon>
        <taxon>Bacillati</taxon>
        <taxon>Bacillota</taxon>
        <taxon>Negativicutes</taxon>
        <taxon>Selenomonadales</taxon>
        <taxon>Sporomusaceae</taxon>
        <taxon>Sporomusa</taxon>
    </lineage>
</organism>
<dbReference type="InterPro" id="IPR051532">
    <property type="entry name" value="Ester_Hydrolysis_Enzymes"/>
</dbReference>
<sequence length="412" mass="46178">MQLKKITVIMTIFTFLTIFAHAQAGKIECLWPNAEDAVMYELEIATIAVNEDVRAMPKQVVYTTTSVFTAGIQLPLSLFEGQDLKKLYLRTRPLDLDKNPIGPFTKPKVLSKMSLNPSKPTPTSLYTDGPLPLYPVYSWIPVEGAAKYEVEVTDQWPESPNGTEPSKHRIRSYSIQQPGFDCYDPEPLIDEGIYYWRVLAYDKDNQPIGLYSDPVLLQVKTGSYEWATFGDSITHGGGAISNPPSDARFDYSSYLPYKAKNLGKSGDTAETLEERFDQEVLPFKPKYLLIMGGSNSIRGGISADDVIESLAAINKKCQNNNIKPIFLTLPPINPERIQRVFNEATVSNWKTELAKVNAFIKMQPAYVDVYPSLVDEQGLLPVKYAQDGLHLDISGKRIIGHKVSDYIKEHSL</sequence>
<dbReference type="SUPFAM" id="SSF52266">
    <property type="entry name" value="SGNH hydrolase"/>
    <property type="match status" value="1"/>
</dbReference>
<dbReference type="RefSeq" id="WP_021166739.1">
    <property type="nucleotide sequence ID" value="NZ_CTRP01000015.1"/>
</dbReference>
<accession>A0A0U1L5F5</accession>
<dbReference type="PANTHER" id="PTHR30383">
    <property type="entry name" value="THIOESTERASE 1/PROTEASE 1/LYSOPHOSPHOLIPASE L1"/>
    <property type="match status" value="1"/>
</dbReference>
<dbReference type="InterPro" id="IPR013830">
    <property type="entry name" value="SGNH_hydro"/>
</dbReference>
<dbReference type="GO" id="GO:0004622">
    <property type="term" value="F:phosphatidylcholine lysophospholipase activity"/>
    <property type="evidence" value="ECO:0007669"/>
    <property type="project" value="TreeGrafter"/>
</dbReference>
<dbReference type="Proteomes" id="UP000049855">
    <property type="component" value="Unassembled WGS sequence"/>
</dbReference>
<name>A0A0U1L5F5_9FIRM</name>
<proteinExistence type="predicted"/>
<dbReference type="Gene3D" id="3.40.50.1110">
    <property type="entry name" value="SGNH hydrolase"/>
    <property type="match status" value="1"/>
</dbReference>
<dbReference type="AlphaFoldDB" id="A0A0U1L5F5"/>
<keyword evidence="3" id="KW-1185">Reference proteome</keyword>
<gene>
    <name evidence="2" type="ORF">SpAn4DRAFT_4278</name>
</gene>
<evidence type="ECO:0000313" key="2">
    <source>
        <dbReference type="EMBL" id="CQR74921.1"/>
    </source>
</evidence>
<dbReference type="EMBL" id="CTRP01000015">
    <property type="protein sequence ID" value="CQR74921.1"/>
    <property type="molecule type" value="Genomic_DNA"/>
</dbReference>
<dbReference type="InterPro" id="IPR013783">
    <property type="entry name" value="Ig-like_fold"/>
</dbReference>
<dbReference type="Pfam" id="PF13472">
    <property type="entry name" value="Lipase_GDSL_2"/>
    <property type="match status" value="1"/>
</dbReference>
<dbReference type="Gene3D" id="2.60.40.10">
    <property type="entry name" value="Immunoglobulins"/>
    <property type="match status" value="1"/>
</dbReference>
<feature type="domain" description="SGNH hydrolase-type esterase" evidence="1">
    <location>
        <begin position="229"/>
        <end position="397"/>
    </location>
</feature>
<evidence type="ECO:0000259" key="1">
    <source>
        <dbReference type="Pfam" id="PF13472"/>
    </source>
</evidence>
<dbReference type="InterPro" id="IPR036514">
    <property type="entry name" value="SGNH_hydro_sf"/>
</dbReference>
<dbReference type="PANTHER" id="PTHR30383:SF5">
    <property type="entry name" value="SGNH HYDROLASE-TYPE ESTERASE DOMAIN-CONTAINING PROTEIN"/>
    <property type="match status" value="1"/>
</dbReference>